<reference evidence="1" key="1">
    <citation type="submission" date="2020-05" db="EMBL/GenBank/DDBJ databases">
        <authorList>
            <person name="Chiriac C."/>
            <person name="Salcher M."/>
            <person name="Ghai R."/>
            <person name="Kavagutti S V."/>
        </authorList>
    </citation>
    <scope>NUCLEOTIDE SEQUENCE</scope>
</reference>
<proteinExistence type="predicted"/>
<dbReference type="EMBL" id="LR797254">
    <property type="protein sequence ID" value="CAB4198283.1"/>
    <property type="molecule type" value="Genomic_DNA"/>
</dbReference>
<evidence type="ECO:0000313" key="2">
    <source>
        <dbReference type="EMBL" id="CAB4198283.1"/>
    </source>
</evidence>
<gene>
    <name evidence="2" type="ORF">UFOVP1305_65</name>
    <name evidence="1" type="ORF">UFOVP896_10</name>
</gene>
<protein>
    <submittedName>
        <fullName evidence="1">Uncharacterized protein</fullName>
    </submittedName>
</protein>
<sequence>MNDSHEAIEFEVCFDEKVSYRTKVKAKSLAEAKRMVEAGDYDEAEPFCFGPRRNIQRFSINDLRRSV</sequence>
<name>A0A6J5PDZ5_9CAUD</name>
<dbReference type="EMBL" id="LR796844">
    <property type="protein sequence ID" value="CAB4169417.1"/>
    <property type="molecule type" value="Genomic_DNA"/>
</dbReference>
<organism evidence="1">
    <name type="scientific">uncultured Caudovirales phage</name>
    <dbReference type="NCBI Taxonomy" id="2100421"/>
    <lineage>
        <taxon>Viruses</taxon>
        <taxon>Duplodnaviria</taxon>
        <taxon>Heunggongvirae</taxon>
        <taxon>Uroviricota</taxon>
        <taxon>Caudoviricetes</taxon>
        <taxon>Peduoviridae</taxon>
        <taxon>Maltschvirus</taxon>
        <taxon>Maltschvirus maltsch</taxon>
    </lineage>
</organism>
<accession>A0A6J5PDZ5</accession>
<evidence type="ECO:0000313" key="1">
    <source>
        <dbReference type="EMBL" id="CAB4169417.1"/>
    </source>
</evidence>